<dbReference type="InterPro" id="IPR013398">
    <property type="entry name" value="CRISPR-assoc_prot_Csy2"/>
</dbReference>
<protein>
    <submittedName>
        <fullName evidence="1">Type I-F CRISPR-associated protein Csy2</fullName>
    </submittedName>
</protein>
<dbReference type="Pfam" id="PF09614">
    <property type="entry name" value="Cas_Csy2"/>
    <property type="match status" value="1"/>
</dbReference>
<dbReference type="NCBIfam" id="TIGR02565">
    <property type="entry name" value="cas_Csy2"/>
    <property type="match status" value="1"/>
</dbReference>
<reference evidence="1 2" key="1">
    <citation type="submission" date="2016-10" db="EMBL/GenBank/DDBJ databases">
        <title>Rodentibacter gen. nov. and new species.</title>
        <authorList>
            <person name="Christensen H."/>
        </authorList>
    </citation>
    <scope>NUCLEOTIDE SEQUENCE [LARGE SCALE GENOMIC DNA]</scope>
    <source>
        <strain evidence="1 2">1998236014</strain>
    </source>
</reference>
<keyword evidence="2" id="KW-1185">Reference proteome</keyword>
<proteinExistence type="predicted"/>
<evidence type="ECO:0000313" key="2">
    <source>
        <dbReference type="Proteomes" id="UP000188820"/>
    </source>
</evidence>
<comment type="caution">
    <text evidence="1">The sequence shown here is derived from an EMBL/GenBank/DDBJ whole genome shotgun (WGS) entry which is preliminary data.</text>
</comment>
<accession>A0ABX3KWT6</accession>
<evidence type="ECO:0000313" key="1">
    <source>
        <dbReference type="EMBL" id="OOF69515.1"/>
    </source>
</evidence>
<sequence>MSADFYLLFKHIKIQSANAISGPLSYGFPAISGFVGAIHALSRKLNGKVQLGGVIVACHNYDLQTYQSTPFSDHTFIQSRNPLKKNGETAPIIEEGKIHLDISLVVELTVSDITLHRLFENGRDEEKTQHFLTECKNLLLTQRIAGGTIFDVEETKLMYLNEEWKIKHDLLPSFVLMDAQSKLQEITQELQKELKQGDFVIRPAIPQATALDALIETATLHHIPNHSKAKSNEWQTYSVKQGRGWLVPIPIGYQAISPLFKTGQLRHCRTQDYPSQYVETLYSLGEWVLPINLPEDLSCCFWRYHAPQEGLYLISQGAQ</sequence>
<dbReference type="EMBL" id="MLAA01000026">
    <property type="protein sequence ID" value="OOF69515.1"/>
    <property type="molecule type" value="Genomic_DNA"/>
</dbReference>
<dbReference type="RefSeq" id="WP_077463407.1">
    <property type="nucleotide sequence ID" value="NZ_MLAA01000026.1"/>
</dbReference>
<dbReference type="Proteomes" id="UP000188820">
    <property type="component" value="Unassembled WGS sequence"/>
</dbReference>
<organism evidence="1 2">
    <name type="scientific">Rodentibacter caecimuris</name>
    <dbReference type="NCBI Taxonomy" id="1796644"/>
    <lineage>
        <taxon>Bacteria</taxon>
        <taxon>Pseudomonadati</taxon>
        <taxon>Pseudomonadota</taxon>
        <taxon>Gammaproteobacteria</taxon>
        <taxon>Pasteurellales</taxon>
        <taxon>Pasteurellaceae</taxon>
        <taxon>Rodentibacter</taxon>
    </lineage>
</organism>
<gene>
    <name evidence="1" type="ORF">BKG89_06695</name>
</gene>
<name>A0ABX3KWT6_9PAST</name>